<evidence type="ECO:0000256" key="1">
    <source>
        <dbReference type="SAM" id="Phobius"/>
    </source>
</evidence>
<feature type="transmembrane region" description="Helical" evidence="1">
    <location>
        <begin position="27"/>
        <end position="46"/>
    </location>
</feature>
<dbReference type="EMBL" id="ML976717">
    <property type="protein sequence ID" value="KAF1968713.1"/>
    <property type="molecule type" value="Genomic_DNA"/>
</dbReference>
<proteinExistence type="predicted"/>
<accession>A0A6A5UU34</accession>
<reference evidence="2" key="1">
    <citation type="journal article" date="2020" name="Stud. Mycol.">
        <title>101 Dothideomycetes genomes: a test case for predicting lifestyles and emergence of pathogens.</title>
        <authorList>
            <person name="Haridas S."/>
            <person name="Albert R."/>
            <person name="Binder M."/>
            <person name="Bloem J."/>
            <person name="Labutti K."/>
            <person name="Salamov A."/>
            <person name="Andreopoulos B."/>
            <person name="Baker S."/>
            <person name="Barry K."/>
            <person name="Bills G."/>
            <person name="Bluhm B."/>
            <person name="Cannon C."/>
            <person name="Castanera R."/>
            <person name="Culley D."/>
            <person name="Daum C."/>
            <person name="Ezra D."/>
            <person name="Gonzalez J."/>
            <person name="Henrissat B."/>
            <person name="Kuo A."/>
            <person name="Liang C."/>
            <person name="Lipzen A."/>
            <person name="Lutzoni F."/>
            <person name="Magnuson J."/>
            <person name="Mondo S."/>
            <person name="Nolan M."/>
            <person name="Ohm R."/>
            <person name="Pangilinan J."/>
            <person name="Park H.-J."/>
            <person name="Ramirez L."/>
            <person name="Alfaro M."/>
            <person name="Sun H."/>
            <person name="Tritt A."/>
            <person name="Yoshinaga Y."/>
            <person name="Zwiers L.-H."/>
            <person name="Turgeon B."/>
            <person name="Goodwin S."/>
            <person name="Spatafora J."/>
            <person name="Crous P."/>
            <person name="Grigoriev I."/>
        </authorList>
    </citation>
    <scope>NUCLEOTIDE SEQUENCE</scope>
    <source>
        <strain evidence="2">CBS 107.79</strain>
    </source>
</reference>
<keyword evidence="1" id="KW-0812">Transmembrane</keyword>
<dbReference type="Proteomes" id="UP000800036">
    <property type="component" value="Unassembled WGS sequence"/>
</dbReference>
<sequence length="108" mass="12973">MGLKVTHEYDLTRGQARPGAEQVHDTYRWYTFVYSSLLLILLAKFLRHVLLKYFSFRLRSWMLNWAIGCVVRLFFFILHLLHPSWIFFLIYPYILNLNQFLSPACPES</sequence>
<keyword evidence="3" id="KW-1185">Reference proteome</keyword>
<feature type="transmembrane region" description="Helical" evidence="1">
    <location>
        <begin position="67"/>
        <end position="94"/>
    </location>
</feature>
<keyword evidence="1" id="KW-0472">Membrane</keyword>
<organism evidence="2 3">
    <name type="scientific">Bimuria novae-zelandiae CBS 107.79</name>
    <dbReference type="NCBI Taxonomy" id="1447943"/>
    <lineage>
        <taxon>Eukaryota</taxon>
        <taxon>Fungi</taxon>
        <taxon>Dikarya</taxon>
        <taxon>Ascomycota</taxon>
        <taxon>Pezizomycotina</taxon>
        <taxon>Dothideomycetes</taxon>
        <taxon>Pleosporomycetidae</taxon>
        <taxon>Pleosporales</taxon>
        <taxon>Massarineae</taxon>
        <taxon>Didymosphaeriaceae</taxon>
        <taxon>Bimuria</taxon>
    </lineage>
</organism>
<gene>
    <name evidence="2" type="ORF">BU23DRAFT_258278</name>
</gene>
<keyword evidence="1" id="KW-1133">Transmembrane helix</keyword>
<protein>
    <submittedName>
        <fullName evidence="2">Uncharacterized protein</fullName>
    </submittedName>
</protein>
<evidence type="ECO:0000313" key="3">
    <source>
        <dbReference type="Proteomes" id="UP000800036"/>
    </source>
</evidence>
<name>A0A6A5UU34_9PLEO</name>
<evidence type="ECO:0000313" key="2">
    <source>
        <dbReference type="EMBL" id="KAF1968713.1"/>
    </source>
</evidence>
<dbReference type="AlphaFoldDB" id="A0A6A5UU34"/>